<dbReference type="PANTHER" id="PTHR15462">
    <property type="entry name" value="SERINE PROTEASE"/>
    <property type="match status" value="1"/>
</dbReference>
<feature type="chain" id="PRO_5011529242" description="V8-like Glu-specific endopeptidase" evidence="3">
    <location>
        <begin position="28"/>
        <end position="509"/>
    </location>
</feature>
<dbReference type="Proteomes" id="UP000198923">
    <property type="component" value="Unassembled WGS sequence"/>
</dbReference>
<dbReference type="STRING" id="504805.SAMN05421505_13115"/>
<evidence type="ECO:0008006" key="6">
    <source>
        <dbReference type="Google" id="ProtNLM"/>
    </source>
</evidence>
<dbReference type="InterPro" id="IPR050966">
    <property type="entry name" value="Glutamyl_endopeptidase"/>
</dbReference>
<feature type="region of interest" description="Disordered" evidence="2">
    <location>
        <begin position="283"/>
        <end position="310"/>
    </location>
</feature>
<dbReference type="Gene3D" id="2.40.10.10">
    <property type="entry name" value="Trypsin-like serine proteases"/>
    <property type="match status" value="2"/>
</dbReference>
<dbReference type="SUPFAM" id="SSF50494">
    <property type="entry name" value="Trypsin-like serine proteases"/>
    <property type="match status" value="2"/>
</dbReference>
<feature type="compositionally biased region" description="Low complexity" evidence="2">
    <location>
        <begin position="97"/>
        <end position="107"/>
    </location>
</feature>
<gene>
    <name evidence="4" type="ORF">SAMN05421505_13115</name>
</gene>
<proteinExistence type="predicted"/>
<evidence type="ECO:0000313" key="5">
    <source>
        <dbReference type="Proteomes" id="UP000198923"/>
    </source>
</evidence>
<feature type="region of interest" description="Disordered" evidence="2">
    <location>
        <begin position="78"/>
        <end position="108"/>
    </location>
</feature>
<sequence>MKTRAQRLALPLGGALIATGLVGGALAAPAGAAAPKDRKSVTLAASGEAKAIATTWTSSKLKTAKSYLSDSSASGRLQKSATPAAADGKPGAIAPTGKSSSSSGRSKNVNLPTTVGKVFFEVNGKPYWCSASAVQSKYKNLIATAGHCVYRTELNKTVDNFVFIPGYHQGKAPFGIYVGAKMHTHYDFDVYEDYDKDYAFVNVYNGVKQTGVNEVNRAEYDAWKGVKYTEDKEIGEEAYKEGVDRYGPAGPYFAKSEKKSENVGPSYPGALASKVEVTELTYERAPKQSHDPDDKEPNGTRHSTETTALTEPEYERLLRDKAAGKVPGKVWKDSTGFHLTQYYLFQWIKETTNTTYYVSRFYVKVFADAGRLGDNVGGQGFAWNQRGGKKVFAFGYPTAAHLDGDKVYSGETMKWCYGTTVAAPTVRKYKAEEHRAIKCAFTPGASGGPFLMNYSSAKRQGYLNGVVSLTLDSDGNKRYDRVTTPYFDGETYAIYKHAANLWTPKLSSR</sequence>
<reference evidence="4 5" key="1">
    <citation type="submission" date="2016-10" db="EMBL/GenBank/DDBJ databases">
        <authorList>
            <person name="de Groot N.N."/>
        </authorList>
    </citation>
    <scope>NUCLEOTIDE SEQUENCE [LARGE SCALE GENOMIC DNA]</scope>
    <source>
        <strain evidence="4 5">CPCC 201354</strain>
    </source>
</reference>
<organism evidence="4 5">
    <name type="scientific">Sinosporangium album</name>
    <dbReference type="NCBI Taxonomy" id="504805"/>
    <lineage>
        <taxon>Bacteria</taxon>
        <taxon>Bacillati</taxon>
        <taxon>Actinomycetota</taxon>
        <taxon>Actinomycetes</taxon>
        <taxon>Streptosporangiales</taxon>
        <taxon>Streptosporangiaceae</taxon>
        <taxon>Sinosporangium</taxon>
    </lineage>
</organism>
<dbReference type="AlphaFoldDB" id="A0A1G8H889"/>
<evidence type="ECO:0000256" key="1">
    <source>
        <dbReference type="ARBA" id="ARBA00022729"/>
    </source>
</evidence>
<accession>A0A1G8H889</accession>
<dbReference type="InterPro" id="IPR009003">
    <property type="entry name" value="Peptidase_S1_PA"/>
</dbReference>
<feature type="compositionally biased region" description="Basic and acidic residues" evidence="2">
    <location>
        <begin position="283"/>
        <end position="304"/>
    </location>
</feature>
<protein>
    <recommendedName>
        <fullName evidence="6">V8-like Glu-specific endopeptidase</fullName>
    </recommendedName>
</protein>
<evidence type="ECO:0000256" key="2">
    <source>
        <dbReference type="SAM" id="MobiDB-lite"/>
    </source>
</evidence>
<dbReference type="OrthoDB" id="3519542at2"/>
<keyword evidence="5" id="KW-1185">Reference proteome</keyword>
<dbReference type="EMBL" id="FNCN01000031">
    <property type="protein sequence ID" value="SDI02894.1"/>
    <property type="molecule type" value="Genomic_DNA"/>
</dbReference>
<feature type="signal peptide" evidence="3">
    <location>
        <begin position="1"/>
        <end position="27"/>
    </location>
</feature>
<evidence type="ECO:0000313" key="4">
    <source>
        <dbReference type="EMBL" id="SDI02894.1"/>
    </source>
</evidence>
<name>A0A1G8H889_9ACTN</name>
<evidence type="ECO:0000256" key="3">
    <source>
        <dbReference type="SAM" id="SignalP"/>
    </source>
</evidence>
<dbReference type="RefSeq" id="WP_093173801.1">
    <property type="nucleotide sequence ID" value="NZ_FNCN01000031.1"/>
</dbReference>
<dbReference type="InterPro" id="IPR043504">
    <property type="entry name" value="Peptidase_S1_PA_chymotrypsin"/>
</dbReference>
<keyword evidence="1 3" id="KW-0732">Signal</keyword>